<dbReference type="InterPro" id="IPR001173">
    <property type="entry name" value="Glyco_trans_2-like"/>
</dbReference>
<gene>
    <name evidence="2" type="primary">spsA</name>
    <name evidence="2" type="ORF">BGLFYP119_01298</name>
</gene>
<dbReference type="Gene3D" id="3.90.550.10">
    <property type="entry name" value="Spore Coat Polysaccharide Biosynthesis Protein SpsA, Chain A"/>
    <property type="match status" value="1"/>
</dbReference>
<name>A0A6N2SV29_9FIRM</name>
<dbReference type="Pfam" id="PF00535">
    <property type="entry name" value="Glycos_transf_2"/>
    <property type="match status" value="1"/>
</dbReference>
<organism evidence="2">
    <name type="scientific">Blautia glucerasea</name>
    <dbReference type="NCBI Taxonomy" id="536633"/>
    <lineage>
        <taxon>Bacteria</taxon>
        <taxon>Bacillati</taxon>
        <taxon>Bacillota</taxon>
        <taxon>Clostridia</taxon>
        <taxon>Lachnospirales</taxon>
        <taxon>Lachnospiraceae</taxon>
        <taxon>Blautia</taxon>
    </lineage>
</organism>
<accession>A0A6N2SV29</accession>
<evidence type="ECO:0000313" key="2">
    <source>
        <dbReference type="EMBL" id="VYS96899.1"/>
    </source>
</evidence>
<dbReference type="SUPFAM" id="SSF53448">
    <property type="entry name" value="Nucleotide-diphospho-sugar transferases"/>
    <property type="match status" value="1"/>
</dbReference>
<dbReference type="RefSeq" id="WP_156353632.1">
    <property type="nucleotide sequence ID" value="NZ_CACRST010000011.1"/>
</dbReference>
<proteinExistence type="predicted"/>
<dbReference type="AlphaFoldDB" id="A0A6N2SV29"/>
<feature type="domain" description="Glycosyltransferase 2-like" evidence="1">
    <location>
        <begin position="4"/>
        <end position="113"/>
    </location>
</feature>
<dbReference type="PANTHER" id="PTHR43685:SF2">
    <property type="entry name" value="GLYCOSYLTRANSFERASE 2-LIKE DOMAIN-CONTAINING PROTEIN"/>
    <property type="match status" value="1"/>
</dbReference>
<dbReference type="PANTHER" id="PTHR43685">
    <property type="entry name" value="GLYCOSYLTRANSFERASE"/>
    <property type="match status" value="1"/>
</dbReference>
<protein>
    <submittedName>
        <fullName evidence="2">Spore coat polysaccharide biosynthesis protein SpsA</fullName>
    </submittedName>
</protein>
<dbReference type="InterPro" id="IPR029044">
    <property type="entry name" value="Nucleotide-diphossugar_trans"/>
</dbReference>
<reference evidence="2" key="1">
    <citation type="submission" date="2019-11" db="EMBL/GenBank/DDBJ databases">
        <authorList>
            <person name="Feng L."/>
        </authorList>
    </citation>
    <scope>NUCLEOTIDE SEQUENCE</scope>
    <source>
        <strain evidence="2">BgluceraseaLFYP119</strain>
    </source>
</reference>
<sequence length="311" mass="36620">MKVSVVIATYNGALYLAEQLDSICNQTVHVDEIVICDDQSTDDTVDVIKQYMKEHEQQKIRFYENEINLGYAENFNKALNLAEGEYIFFSDQDDIWNEKKIQIMLETMDKYPECKLLCSDYEVFSTGQNAPTAPKKILNQMPNDGSIEKICLSKQSIYLRTLGCCMCMKKEFREWMHPYWFSDWAQDDRCWKLAQCAEGCYLLHLNLVKHRLHGNNTATFGKYHTMEKRIKLFRHMYAAAEQMVICAKNSGISEKAQRELYKYLKMMKLRLEMLQKGKMVNCIYLIPYLKYYQNIKSLLVECYMVIKRGKV</sequence>
<dbReference type="EMBL" id="CACRST010000011">
    <property type="protein sequence ID" value="VYS96899.1"/>
    <property type="molecule type" value="Genomic_DNA"/>
</dbReference>
<dbReference type="InterPro" id="IPR050834">
    <property type="entry name" value="Glycosyltransf_2"/>
</dbReference>
<evidence type="ECO:0000259" key="1">
    <source>
        <dbReference type="Pfam" id="PF00535"/>
    </source>
</evidence>